<keyword evidence="2" id="KW-1185">Reference proteome</keyword>
<reference evidence="1 2" key="1">
    <citation type="submission" date="2018-11" db="EMBL/GenBank/DDBJ databases">
        <authorList>
            <person name="Lopez-Roques C."/>
            <person name="Donnadieu C."/>
            <person name="Bouchez O."/>
            <person name="Klopp C."/>
            <person name="Cabau C."/>
            <person name="Zahm M."/>
        </authorList>
    </citation>
    <scope>NUCLEOTIDE SEQUENCE [LARGE SCALE GENOMIC DNA]</scope>
    <source>
        <strain evidence="1">RS831</strain>
        <tissue evidence="1">Whole body</tissue>
    </source>
</reference>
<evidence type="ECO:0000313" key="2">
    <source>
        <dbReference type="Proteomes" id="UP000283210"/>
    </source>
</evidence>
<accession>A0A437D9F9</accession>
<protein>
    <submittedName>
        <fullName evidence="1">Uncharacterized protein</fullName>
    </submittedName>
</protein>
<reference evidence="1 2" key="2">
    <citation type="submission" date="2019-01" db="EMBL/GenBank/DDBJ databases">
        <title>A chromosome length genome reference of the Java medaka (oryzias javanicus).</title>
        <authorList>
            <person name="Herpin A."/>
            <person name="Takehana Y."/>
            <person name="Naruse K."/>
            <person name="Ansai S."/>
            <person name="Kawaguchi M."/>
        </authorList>
    </citation>
    <scope>NUCLEOTIDE SEQUENCE [LARGE SCALE GENOMIC DNA]</scope>
    <source>
        <strain evidence="1">RS831</strain>
        <tissue evidence="1">Whole body</tissue>
    </source>
</reference>
<dbReference type="EMBL" id="CM012442">
    <property type="protein sequence ID" value="RVE71528.1"/>
    <property type="molecule type" value="Genomic_DNA"/>
</dbReference>
<sequence>MLCFTHAHDTAGSEWSSVPKCVHVCSEWVILGKAQGHGRAGVLVSMRQSELDGAQASREGAVGFKPMLQARNSMDRTVIKTAL</sequence>
<evidence type="ECO:0000313" key="1">
    <source>
        <dbReference type="EMBL" id="RVE71528.1"/>
    </source>
</evidence>
<dbReference type="AlphaFoldDB" id="A0A437D9F9"/>
<proteinExistence type="predicted"/>
<organism evidence="1 2">
    <name type="scientific">Oryzias javanicus</name>
    <name type="common">Javanese ricefish</name>
    <name type="synonym">Aplocheilus javanicus</name>
    <dbReference type="NCBI Taxonomy" id="123683"/>
    <lineage>
        <taxon>Eukaryota</taxon>
        <taxon>Metazoa</taxon>
        <taxon>Chordata</taxon>
        <taxon>Craniata</taxon>
        <taxon>Vertebrata</taxon>
        <taxon>Euteleostomi</taxon>
        <taxon>Actinopterygii</taxon>
        <taxon>Neopterygii</taxon>
        <taxon>Teleostei</taxon>
        <taxon>Neoteleostei</taxon>
        <taxon>Acanthomorphata</taxon>
        <taxon>Ovalentaria</taxon>
        <taxon>Atherinomorphae</taxon>
        <taxon>Beloniformes</taxon>
        <taxon>Adrianichthyidae</taxon>
        <taxon>Oryziinae</taxon>
        <taxon>Oryzias</taxon>
    </lineage>
</organism>
<dbReference type="Proteomes" id="UP000283210">
    <property type="component" value="Chromosome 6"/>
</dbReference>
<gene>
    <name evidence="1" type="ORF">OJAV_G00053030</name>
</gene>
<name>A0A437D9F9_ORYJA</name>